<keyword evidence="2" id="KW-0175">Coiled coil</keyword>
<dbReference type="Proteomes" id="UP001501321">
    <property type="component" value="Unassembled WGS sequence"/>
</dbReference>
<feature type="coiled-coil region" evidence="2">
    <location>
        <begin position="143"/>
        <end position="201"/>
    </location>
</feature>
<dbReference type="HAMAP" id="MF_02215">
    <property type="entry name" value="UbiJ"/>
    <property type="match status" value="1"/>
</dbReference>
<gene>
    <name evidence="1" type="primary">ubiJ</name>
    <name evidence="4" type="ORF">GCM10023095_32150</name>
</gene>
<keyword evidence="1" id="KW-0963">Cytoplasm</keyword>
<evidence type="ECO:0000259" key="3">
    <source>
        <dbReference type="Pfam" id="PF02036"/>
    </source>
</evidence>
<evidence type="ECO:0000313" key="4">
    <source>
        <dbReference type="EMBL" id="GAA4504345.1"/>
    </source>
</evidence>
<dbReference type="EMBL" id="BAABFC010000029">
    <property type="protein sequence ID" value="GAA4504345.1"/>
    <property type="molecule type" value="Genomic_DNA"/>
</dbReference>
<sequence length="204" mass="22714">MPLPSLLLATIETAINQLLALDPASRARGEHLAGKRVQIQLREFTPPLWLLFSPGRVDCLGQYEGQADASLSLSLAALPLLKDPGLLTRYIREEKLDISGDPGLINAVAVLFGRLEIDWEEQLSHYTGDVLAHGLCRGLRQLHQGASRQLELLRQDLAEYITEEARLAPGPLEVAAFCDDVDALRRRFEQTQLRVERLLHQVAP</sequence>
<dbReference type="RefSeq" id="WP_345014980.1">
    <property type="nucleotide sequence ID" value="NZ_BAABFC010000029.1"/>
</dbReference>
<accession>A0ABP8QKY5</accession>
<evidence type="ECO:0000313" key="5">
    <source>
        <dbReference type="Proteomes" id="UP001501321"/>
    </source>
</evidence>
<dbReference type="InterPro" id="IPR003033">
    <property type="entry name" value="SCP2_sterol-bd_dom"/>
</dbReference>
<protein>
    <recommendedName>
        <fullName evidence="1">Ubiquinone biosynthesis accessory factor UbiJ</fullName>
    </recommendedName>
</protein>
<name>A0ABP8QKY5_9GAMM</name>
<evidence type="ECO:0000256" key="1">
    <source>
        <dbReference type="HAMAP-Rule" id="MF_02215"/>
    </source>
</evidence>
<keyword evidence="5" id="KW-1185">Reference proteome</keyword>
<evidence type="ECO:0000256" key="2">
    <source>
        <dbReference type="SAM" id="Coils"/>
    </source>
</evidence>
<dbReference type="PANTHER" id="PTHR38693:SF1">
    <property type="entry name" value="UBIQUINONE BIOSYNTHESIS ACCESSORY FACTOR UBIJ"/>
    <property type="match status" value="1"/>
</dbReference>
<reference evidence="5" key="1">
    <citation type="journal article" date="2019" name="Int. J. Syst. Evol. Microbiol.">
        <title>The Global Catalogue of Microorganisms (GCM) 10K type strain sequencing project: providing services to taxonomists for standard genome sequencing and annotation.</title>
        <authorList>
            <consortium name="The Broad Institute Genomics Platform"/>
            <consortium name="The Broad Institute Genome Sequencing Center for Infectious Disease"/>
            <person name="Wu L."/>
            <person name="Ma J."/>
        </authorList>
    </citation>
    <scope>NUCLEOTIDE SEQUENCE [LARGE SCALE GENOMIC DNA]</scope>
    <source>
        <strain evidence="5">JCM 32226</strain>
    </source>
</reference>
<keyword evidence="1" id="KW-0831">Ubiquinone biosynthesis</keyword>
<comment type="subcellular location">
    <subcellularLocation>
        <location evidence="1">Cytoplasm</location>
    </subcellularLocation>
</comment>
<comment type="function">
    <text evidence="1">Required for ubiquinone (coenzyme Q) biosynthesis. Binds hydrophobic ubiquinone biosynthetic intermediates via its SCP2 domain and is essential for the stability of the Ubi complex. May constitute a docking platform where Ubi enzymes assemble and access their SCP2-bound polyprenyl substrates.</text>
</comment>
<proteinExistence type="inferred from homology"/>
<dbReference type="InterPro" id="IPR038989">
    <property type="entry name" value="UbiJ"/>
</dbReference>
<comment type="pathway">
    <text evidence="1">Cofactor biosynthesis; ubiquinone biosynthesis.</text>
</comment>
<feature type="domain" description="SCP2" evidence="3">
    <location>
        <begin position="15"/>
        <end position="112"/>
    </location>
</feature>
<comment type="similarity">
    <text evidence="1">Belongs to the UbiJ family.</text>
</comment>
<dbReference type="Pfam" id="PF02036">
    <property type="entry name" value="SCP2"/>
    <property type="match status" value="1"/>
</dbReference>
<dbReference type="PANTHER" id="PTHR38693">
    <property type="entry name" value="UBIQUINONE BIOSYNTHESIS PROTEIN UBIJ"/>
    <property type="match status" value="1"/>
</dbReference>
<organism evidence="4 5">
    <name type="scientific">Pseudaeromonas paramecii</name>
    <dbReference type="NCBI Taxonomy" id="2138166"/>
    <lineage>
        <taxon>Bacteria</taxon>
        <taxon>Pseudomonadati</taxon>
        <taxon>Pseudomonadota</taxon>
        <taxon>Gammaproteobacteria</taxon>
        <taxon>Aeromonadales</taxon>
        <taxon>Aeromonadaceae</taxon>
        <taxon>Pseudaeromonas</taxon>
    </lineage>
</organism>
<comment type="caution">
    <text evidence="4">The sequence shown here is derived from an EMBL/GenBank/DDBJ whole genome shotgun (WGS) entry which is preliminary data.</text>
</comment>